<dbReference type="SUPFAM" id="SSF52540">
    <property type="entry name" value="P-loop containing nucleoside triphosphate hydrolases"/>
    <property type="match status" value="1"/>
</dbReference>
<name>A0AAD6EPZ3_9POAL</name>
<dbReference type="EMBL" id="JAMRDG010000001">
    <property type="protein sequence ID" value="KAJ3696909.1"/>
    <property type="molecule type" value="Genomic_DNA"/>
</dbReference>
<keyword evidence="5" id="KW-0611">Plant defense</keyword>
<evidence type="ECO:0000259" key="7">
    <source>
        <dbReference type="Pfam" id="PF18052"/>
    </source>
</evidence>
<evidence type="ECO:0000313" key="10">
    <source>
        <dbReference type="Proteomes" id="UP001210211"/>
    </source>
</evidence>
<protein>
    <submittedName>
        <fullName evidence="9">Uncharacterized protein</fullName>
    </submittedName>
</protein>
<evidence type="ECO:0000256" key="6">
    <source>
        <dbReference type="SAM" id="Coils"/>
    </source>
</evidence>
<comment type="caution">
    <text evidence="9">The sequence shown here is derived from an EMBL/GenBank/DDBJ whole genome shotgun (WGS) entry which is preliminary data.</text>
</comment>
<evidence type="ECO:0000256" key="4">
    <source>
        <dbReference type="ARBA" id="ARBA00022741"/>
    </source>
</evidence>
<evidence type="ECO:0000256" key="5">
    <source>
        <dbReference type="ARBA" id="ARBA00022821"/>
    </source>
</evidence>
<dbReference type="InterPro" id="IPR041118">
    <property type="entry name" value="Rx_N"/>
</dbReference>
<evidence type="ECO:0000313" key="9">
    <source>
        <dbReference type="EMBL" id="KAJ3696909.1"/>
    </source>
</evidence>
<dbReference type="InterPro" id="IPR027417">
    <property type="entry name" value="P-loop_NTPase"/>
</dbReference>
<accession>A0AAD6EPZ3</accession>
<dbReference type="Proteomes" id="UP001210211">
    <property type="component" value="Unassembled WGS sequence"/>
</dbReference>
<evidence type="ECO:0000256" key="2">
    <source>
        <dbReference type="ARBA" id="ARBA00022614"/>
    </source>
</evidence>
<dbReference type="GO" id="GO:0006952">
    <property type="term" value="P:defense response"/>
    <property type="evidence" value="ECO:0007669"/>
    <property type="project" value="UniProtKB-KW"/>
</dbReference>
<comment type="similarity">
    <text evidence="1">Belongs to the disease resistance NB-LRR family.</text>
</comment>
<sequence>MMETTELSLAKMVVAGVLLKATTITADEVAKTLGVRKEVWYIRRELEITQAFLVAAEAQQDDNNVQLVWVRQVRDLAYQIEDCLAEFSLHLENRSLWHKLRTLNTRRQIASNIRDIREEVQEVSQRNLRYNLIKPLNSSSVDANSSYVNLTTHMTALIVEETELVGQANLKDDLIRILSEKKVVWIVGMGGLGKTTLAKKISKDKYEKIIKMEEEIQKIEDLIDTVKSELQQNAYLVVLDDLLPHTEWVEWVELPKSIGNLRGLQTLMGDIGKVPNAITKLQRLRHFNSGGGK</sequence>
<feature type="coiled-coil region" evidence="6">
    <location>
        <begin position="202"/>
        <end position="232"/>
    </location>
</feature>
<evidence type="ECO:0000256" key="3">
    <source>
        <dbReference type="ARBA" id="ARBA00022737"/>
    </source>
</evidence>
<dbReference type="Gene3D" id="1.20.5.4130">
    <property type="match status" value="1"/>
</dbReference>
<dbReference type="PANTHER" id="PTHR19338">
    <property type="entry name" value="TRANSLOCASE OF INNER MITOCHONDRIAL MEMBRANE 13 HOMOLOG"/>
    <property type="match status" value="1"/>
</dbReference>
<dbReference type="CDD" id="cd14798">
    <property type="entry name" value="RX-CC_like"/>
    <property type="match status" value="1"/>
</dbReference>
<dbReference type="PANTHER" id="PTHR19338:SF32">
    <property type="entry name" value="OS06G0287500 PROTEIN"/>
    <property type="match status" value="1"/>
</dbReference>
<dbReference type="InterPro" id="IPR038005">
    <property type="entry name" value="RX-like_CC"/>
</dbReference>
<reference evidence="9 10" key="1">
    <citation type="journal article" date="2022" name="Cell">
        <title>Repeat-based holocentromeres influence genome architecture and karyotype evolution.</title>
        <authorList>
            <person name="Hofstatter P.G."/>
            <person name="Thangavel G."/>
            <person name="Lux T."/>
            <person name="Neumann P."/>
            <person name="Vondrak T."/>
            <person name="Novak P."/>
            <person name="Zhang M."/>
            <person name="Costa L."/>
            <person name="Castellani M."/>
            <person name="Scott A."/>
            <person name="Toegelov H."/>
            <person name="Fuchs J."/>
            <person name="Mata-Sucre Y."/>
            <person name="Dias Y."/>
            <person name="Vanzela A.L.L."/>
            <person name="Huettel B."/>
            <person name="Almeida C.C.S."/>
            <person name="Simkova H."/>
            <person name="Souza G."/>
            <person name="Pedrosa-Harand A."/>
            <person name="Macas J."/>
            <person name="Mayer K.F.X."/>
            <person name="Houben A."/>
            <person name="Marques A."/>
        </authorList>
    </citation>
    <scope>NUCLEOTIDE SEQUENCE [LARGE SCALE GENOMIC DNA]</scope>
    <source>
        <strain evidence="9">RhyTen1mFocal</strain>
    </source>
</reference>
<feature type="domain" description="Disease resistance N-terminal" evidence="7">
    <location>
        <begin position="13"/>
        <end position="99"/>
    </location>
</feature>
<keyword evidence="6" id="KW-0175">Coiled coil</keyword>
<gene>
    <name evidence="9" type="ORF">LUZ61_000614</name>
</gene>
<keyword evidence="2" id="KW-0433">Leucine-rich repeat</keyword>
<feature type="domain" description="Novel STAND NTPase 3" evidence="8">
    <location>
        <begin position="173"/>
        <end position="247"/>
    </location>
</feature>
<evidence type="ECO:0000259" key="8">
    <source>
        <dbReference type="Pfam" id="PF20720"/>
    </source>
</evidence>
<dbReference type="Gene3D" id="3.40.50.300">
    <property type="entry name" value="P-loop containing nucleotide triphosphate hydrolases"/>
    <property type="match status" value="1"/>
</dbReference>
<keyword evidence="10" id="KW-1185">Reference proteome</keyword>
<keyword evidence="3" id="KW-0677">Repeat</keyword>
<organism evidence="9 10">
    <name type="scientific">Rhynchospora tenuis</name>
    <dbReference type="NCBI Taxonomy" id="198213"/>
    <lineage>
        <taxon>Eukaryota</taxon>
        <taxon>Viridiplantae</taxon>
        <taxon>Streptophyta</taxon>
        <taxon>Embryophyta</taxon>
        <taxon>Tracheophyta</taxon>
        <taxon>Spermatophyta</taxon>
        <taxon>Magnoliopsida</taxon>
        <taxon>Liliopsida</taxon>
        <taxon>Poales</taxon>
        <taxon>Cyperaceae</taxon>
        <taxon>Cyperoideae</taxon>
        <taxon>Rhynchosporeae</taxon>
        <taxon>Rhynchospora</taxon>
    </lineage>
</organism>
<keyword evidence="4" id="KW-0547">Nucleotide-binding</keyword>
<evidence type="ECO:0000256" key="1">
    <source>
        <dbReference type="ARBA" id="ARBA00008894"/>
    </source>
</evidence>
<dbReference type="InterPro" id="IPR049050">
    <property type="entry name" value="nSTAND3"/>
</dbReference>
<dbReference type="Pfam" id="PF18052">
    <property type="entry name" value="Rx_N"/>
    <property type="match status" value="1"/>
</dbReference>
<dbReference type="Pfam" id="PF20720">
    <property type="entry name" value="nSTAND3"/>
    <property type="match status" value="1"/>
</dbReference>
<dbReference type="AlphaFoldDB" id="A0AAD6EPZ3"/>
<dbReference type="GO" id="GO:0000166">
    <property type="term" value="F:nucleotide binding"/>
    <property type="evidence" value="ECO:0007669"/>
    <property type="project" value="UniProtKB-KW"/>
</dbReference>
<proteinExistence type="inferred from homology"/>